<keyword evidence="3" id="KW-1185">Reference proteome</keyword>
<accession>A0A4Q0XCF3</accession>
<protein>
    <recommendedName>
        <fullName evidence="1">Tail specific protease domain-containing protein</fullName>
    </recommendedName>
</protein>
<dbReference type="EMBL" id="SDDZ01000018">
    <property type="protein sequence ID" value="RXJ44424.1"/>
    <property type="molecule type" value="Genomic_DNA"/>
</dbReference>
<sequence>MYLGNVINTYNVFQHFYPYFNEVDMDWDKELETALHRSLKDQTEKDHIITLQKFTAPLKDGHISVHRSNSEVFVPAIKWEWIEDELVITRVKDKNSGIKIGDVVTKVNNQLSENYFKEINSRISAGTTGWLNYSAQNLSLSGEKDETLLIEINNKNFVLNRDQKLDRSDNNIRMQEYNYKVLDENIYYLNLSTIKMDTITALLPQLQEAKGIICDLRGYPNGNHDLISHLLKEKDTSKAWMRIPKIIYPDHEKVVGYENEAWEMGTKKPYLGHKKIVFIVDGRSISYAESYMSFIKEYQLATIVGQPTAGTNGNINPFTLLGNIIINWTGRKVVKHDGSQHHGIGILPDIYVSKTINGVKLEKDEFLDKAIEVILN</sequence>
<dbReference type="AlphaFoldDB" id="A0A4Q0XCF3"/>
<dbReference type="OrthoDB" id="5379939at2"/>
<proteinExistence type="predicted"/>
<dbReference type="Gene3D" id="3.90.226.10">
    <property type="entry name" value="2-enoyl-CoA Hydratase, Chain A, domain 1"/>
    <property type="match status" value="1"/>
</dbReference>
<organism evidence="2 3">
    <name type="scientific">Gelidibacter gilvus</name>
    <dbReference type="NCBI Taxonomy" id="59602"/>
    <lineage>
        <taxon>Bacteria</taxon>
        <taxon>Pseudomonadati</taxon>
        <taxon>Bacteroidota</taxon>
        <taxon>Flavobacteriia</taxon>
        <taxon>Flavobacteriales</taxon>
        <taxon>Flavobacteriaceae</taxon>
        <taxon>Gelidibacter</taxon>
    </lineage>
</organism>
<dbReference type="PANTHER" id="PTHR32060:SF22">
    <property type="entry name" value="CARBOXYL-TERMINAL-PROCESSING PEPTIDASE 3, CHLOROPLASTIC"/>
    <property type="match status" value="1"/>
</dbReference>
<name>A0A4Q0XCF3_9FLAO</name>
<dbReference type="Proteomes" id="UP000289792">
    <property type="component" value="Unassembled WGS sequence"/>
</dbReference>
<reference evidence="2 3" key="1">
    <citation type="submission" date="2019-01" db="EMBL/GenBank/DDBJ databases">
        <title>Genome sequence of the Antarctic species Gelidibacter gilvus ACAM 158(T).</title>
        <authorList>
            <person name="Bowman J.P."/>
        </authorList>
    </citation>
    <scope>NUCLEOTIDE SEQUENCE [LARGE SCALE GENOMIC DNA]</scope>
    <source>
        <strain evidence="2 3">IC158</strain>
    </source>
</reference>
<gene>
    <name evidence="2" type="ORF">ESZ48_18020</name>
</gene>
<dbReference type="GO" id="GO:0004175">
    <property type="term" value="F:endopeptidase activity"/>
    <property type="evidence" value="ECO:0007669"/>
    <property type="project" value="TreeGrafter"/>
</dbReference>
<dbReference type="SUPFAM" id="SSF52096">
    <property type="entry name" value="ClpP/crotonase"/>
    <property type="match status" value="1"/>
</dbReference>
<dbReference type="PANTHER" id="PTHR32060">
    <property type="entry name" value="TAIL-SPECIFIC PROTEASE"/>
    <property type="match status" value="1"/>
</dbReference>
<evidence type="ECO:0000313" key="2">
    <source>
        <dbReference type="EMBL" id="RXJ44424.1"/>
    </source>
</evidence>
<dbReference type="GO" id="GO:0008236">
    <property type="term" value="F:serine-type peptidase activity"/>
    <property type="evidence" value="ECO:0007669"/>
    <property type="project" value="InterPro"/>
</dbReference>
<dbReference type="Pfam" id="PF03572">
    <property type="entry name" value="Peptidase_S41"/>
    <property type="match status" value="1"/>
</dbReference>
<dbReference type="InterPro" id="IPR005151">
    <property type="entry name" value="Tail-specific_protease"/>
</dbReference>
<comment type="caution">
    <text evidence="2">The sequence shown here is derived from an EMBL/GenBank/DDBJ whole genome shotgun (WGS) entry which is preliminary data.</text>
</comment>
<dbReference type="RefSeq" id="WP_129018895.1">
    <property type="nucleotide sequence ID" value="NZ_SDDZ01000018.1"/>
</dbReference>
<dbReference type="SMART" id="SM00245">
    <property type="entry name" value="TSPc"/>
    <property type="match status" value="1"/>
</dbReference>
<evidence type="ECO:0000313" key="3">
    <source>
        <dbReference type="Proteomes" id="UP000289792"/>
    </source>
</evidence>
<dbReference type="Gene3D" id="3.30.750.44">
    <property type="match status" value="1"/>
</dbReference>
<evidence type="ECO:0000259" key="1">
    <source>
        <dbReference type="SMART" id="SM00245"/>
    </source>
</evidence>
<feature type="domain" description="Tail specific protease" evidence="1">
    <location>
        <begin position="158"/>
        <end position="353"/>
    </location>
</feature>
<dbReference type="GO" id="GO:0006508">
    <property type="term" value="P:proteolysis"/>
    <property type="evidence" value="ECO:0007669"/>
    <property type="project" value="InterPro"/>
</dbReference>
<dbReference type="InterPro" id="IPR029045">
    <property type="entry name" value="ClpP/crotonase-like_dom_sf"/>
</dbReference>